<dbReference type="Proteomes" id="UP001220324">
    <property type="component" value="Unassembled WGS sequence"/>
</dbReference>
<sequence>MDDEVLYPLVCLQFIPHYILTHIIVTAYRRSFFSPHYLYVLEDDDNIEGDATSALNTHYEYDTSTFHGKTIDDIICLFRERVTGKKVAMNVFYIADDQTIRDHSLLLVQVQPKEKVKSFLSVRLACEFVNLMARSISYHEGSIQDIQNEVDDDGVYRGGRKDPYTYCGIRTLYLDKQDALE</sequence>
<gene>
    <name evidence="3" type="ORF">N7494_000709</name>
</gene>
<keyword evidence="4" id="KW-1185">Reference proteome</keyword>
<feature type="transmembrane region" description="Helical" evidence="1">
    <location>
        <begin position="6"/>
        <end position="28"/>
    </location>
</feature>
<evidence type="ECO:0000313" key="4">
    <source>
        <dbReference type="Proteomes" id="UP001220324"/>
    </source>
</evidence>
<evidence type="ECO:0000256" key="1">
    <source>
        <dbReference type="SAM" id="Phobius"/>
    </source>
</evidence>
<feature type="domain" description="DUF6924" evidence="2">
    <location>
        <begin position="56"/>
        <end position="158"/>
    </location>
</feature>
<comment type="caution">
    <text evidence="3">The sequence shown here is derived from an EMBL/GenBank/DDBJ whole genome shotgun (WGS) entry which is preliminary data.</text>
</comment>
<protein>
    <recommendedName>
        <fullName evidence="2">DUF6924 domain-containing protein</fullName>
    </recommendedName>
</protein>
<proteinExistence type="predicted"/>
<evidence type="ECO:0000313" key="3">
    <source>
        <dbReference type="EMBL" id="KAJ5556794.1"/>
    </source>
</evidence>
<dbReference type="InterPro" id="IPR053832">
    <property type="entry name" value="DUF6924"/>
</dbReference>
<evidence type="ECO:0000259" key="2">
    <source>
        <dbReference type="Pfam" id="PF21962"/>
    </source>
</evidence>
<dbReference type="EMBL" id="JAQIZZ010000001">
    <property type="protein sequence ID" value="KAJ5556794.1"/>
    <property type="molecule type" value="Genomic_DNA"/>
</dbReference>
<keyword evidence="1" id="KW-0472">Membrane</keyword>
<reference evidence="3 4" key="1">
    <citation type="journal article" date="2023" name="IMA Fungus">
        <title>Comparative genomic study of the Penicillium genus elucidates a diverse pangenome and 15 lateral gene transfer events.</title>
        <authorList>
            <person name="Petersen C."/>
            <person name="Sorensen T."/>
            <person name="Nielsen M.R."/>
            <person name="Sondergaard T.E."/>
            <person name="Sorensen J.L."/>
            <person name="Fitzpatrick D.A."/>
            <person name="Frisvad J.C."/>
            <person name="Nielsen K.L."/>
        </authorList>
    </citation>
    <scope>NUCLEOTIDE SEQUENCE [LARGE SCALE GENOMIC DNA]</scope>
    <source>
        <strain evidence="3 4">IBT 35679</strain>
    </source>
</reference>
<dbReference type="AlphaFoldDB" id="A0AAD6D6B0"/>
<keyword evidence="1" id="KW-0812">Transmembrane</keyword>
<accession>A0AAD6D6B0</accession>
<keyword evidence="1" id="KW-1133">Transmembrane helix</keyword>
<organism evidence="3 4">
    <name type="scientific">Penicillium frequentans</name>
    <dbReference type="NCBI Taxonomy" id="3151616"/>
    <lineage>
        <taxon>Eukaryota</taxon>
        <taxon>Fungi</taxon>
        <taxon>Dikarya</taxon>
        <taxon>Ascomycota</taxon>
        <taxon>Pezizomycotina</taxon>
        <taxon>Eurotiomycetes</taxon>
        <taxon>Eurotiomycetidae</taxon>
        <taxon>Eurotiales</taxon>
        <taxon>Aspergillaceae</taxon>
        <taxon>Penicillium</taxon>
    </lineage>
</organism>
<name>A0AAD6D6B0_9EURO</name>
<dbReference type="Pfam" id="PF21962">
    <property type="entry name" value="DUF6924"/>
    <property type="match status" value="1"/>
</dbReference>